<evidence type="ECO:0000313" key="1">
    <source>
        <dbReference type="EMBL" id="KAJ7765799.1"/>
    </source>
</evidence>
<gene>
    <name evidence="1" type="ORF">B0H16DRAFT_402631</name>
</gene>
<reference evidence="1" key="1">
    <citation type="submission" date="2023-03" db="EMBL/GenBank/DDBJ databases">
        <title>Massive genome expansion in bonnet fungi (Mycena s.s.) driven by repeated elements and novel gene families across ecological guilds.</title>
        <authorList>
            <consortium name="Lawrence Berkeley National Laboratory"/>
            <person name="Harder C.B."/>
            <person name="Miyauchi S."/>
            <person name="Viragh M."/>
            <person name="Kuo A."/>
            <person name="Thoen E."/>
            <person name="Andreopoulos B."/>
            <person name="Lu D."/>
            <person name="Skrede I."/>
            <person name="Drula E."/>
            <person name="Henrissat B."/>
            <person name="Morin E."/>
            <person name="Kohler A."/>
            <person name="Barry K."/>
            <person name="LaButti K."/>
            <person name="Morin E."/>
            <person name="Salamov A."/>
            <person name="Lipzen A."/>
            <person name="Mereny Z."/>
            <person name="Hegedus B."/>
            <person name="Baldrian P."/>
            <person name="Stursova M."/>
            <person name="Weitz H."/>
            <person name="Taylor A."/>
            <person name="Grigoriev I.V."/>
            <person name="Nagy L.G."/>
            <person name="Martin F."/>
            <person name="Kauserud H."/>
        </authorList>
    </citation>
    <scope>NUCLEOTIDE SEQUENCE</scope>
    <source>
        <strain evidence="1">CBHHK182m</strain>
    </source>
</reference>
<dbReference type="Proteomes" id="UP001215598">
    <property type="component" value="Unassembled WGS sequence"/>
</dbReference>
<sequence length="169" mass="18297">MPQVISNRTIDDESGDSVSGALPTYVPASSWRLGPTCPDCVVHPDQSLAFNRTWHDNSQFPGDPPASLSLDFVGTAIYVFCIVPPIEANVISRYSLNFSLDDGASQGTFAYLPTSNTDFLYNVSVVSLPSLSNKAHNLLVSTDDAINGSIFLFDYAVYTCVQSYSLLTV</sequence>
<proteinExistence type="predicted"/>
<dbReference type="AlphaFoldDB" id="A0AAD7JIW1"/>
<organism evidence="1 2">
    <name type="scientific">Mycena metata</name>
    <dbReference type="NCBI Taxonomy" id="1033252"/>
    <lineage>
        <taxon>Eukaryota</taxon>
        <taxon>Fungi</taxon>
        <taxon>Dikarya</taxon>
        <taxon>Basidiomycota</taxon>
        <taxon>Agaricomycotina</taxon>
        <taxon>Agaricomycetes</taxon>
        <taxon>Agaricomycetidae</taxon>
        <taxon>Agaricales</taxon>
        <taxon>Marasmiineae</taxon>
        <taxon>Mycenaceae</taxon>
        <taxon>Mycena</taxon>
    </lineage>
</organism>
<comment type="caution">
    <text evidence="1">The sequence shown here is derived from an EMBL/GenBank/DDBJ whole genome shotgun (WGS) entry which is preliminary data.</text>
</comment>
<evidence type="ECO:0000313" key="2">
    <source>
        <dbReference type="Proteomes" id="UP001215598"/>
    </source>
</evidence>
<keyword evidence="2" id="KW-1185">Reference proteome</keyword>
<name>A0AAD7JIW1_9AGAR</name>
<protein>
    <submittedName>
        <fullName evidence="1">Uncharacterized protein</fullName>
    </submittedName>
</protein>
<accession>A0AAD7JIW1</accession>
<dbReference type="EMBL" id="JARKIB010000025">
    <property type="protein sequence ID" value="KAJ7765799.1"/>
    <property type="molecule type" value="Genomic_DNA"/>
</dbReference>